<accession>A0A425XWH3</accession>
<dbReference type="AlphaFoldDB" id="A0A425XWH3"/>
<evidence type="ECO:0000313" key="2">
    <source>
        <dbReference type="Proteomes" id="UP000285794"/>
    </source>
</evidence>
<protein>
    <submittedName>
        <fullName evidence="1">DUF4279 domain-containing protein</fullName>
    </submittedName>
</protein>
<dbReference type="OrthoDB" id="1494694at2"/>
<reference evidence="1 2" key="1">
    <citation type="submission" date="2018-07" db="EMBL/GenBank/DDBJ databases">
        <title>Draft genome sequence of Ancylomarina sp. M1P.</title>
        <authorList>
            <person name="Yadav S."/>
            <person name="Villanueva L."/>
            <person name="Damste J.S.S."/>
        </authorList>
    </citation>
    <scope>NUCLEOTIDE SEQUENCE [LARGE SCALE GENOMIC DNA]</scope>
    <source>
        <strain evidence="1 2">M1P</strain>
    </source>
</reference>
<sequence length="162" mass="18802">MTFKRLDKKDYKNLMGTNGDSEINQNHLILHFLEFDFAPDLITQKLGLQPFSTGQKGEEYFIGPQKDIPRIRDCSHWDFEWKINTNDFIGDLVDKFFNEIIIPRIDTIKEIGLSCKMVRFTIVQYYYTGNNPGYGFEPEQLKMLADIGAGIDVDIYCLGEDE</sequence>
<dbReference type="Pfam" id="PF14106">
    <property type="entry name" value="DUF4279"/>
    <property type="match status" value="1"/>
</dbReference>
<evidence type="ECO:0000313" key="1">
    <source>
        <dbReference type="EMBL" id="RRG18984.1"/>
    </source>
</evidence>
<organism evidence="1 2">
    <name type="scientific">Ancylomarina euxinus</name>
    <dbReference type="NCBI Taxonomy" id="2283627"/>
    <lineage>
        <taxon>Bacteria</taxon>
        <taxon>Pseudomonadati</taxon>
        <taxon>Bacteroidota</taxon>
        <taxon>Bacteroidia</taxon>
        <taxon>Marinilabiliales</taxon>
        <taxon>Marinifilaceae</taxon>
        <taxon>Ancylomarina</taxon>
    </lineage>
</organism>
<proteinExistence type="predicted"/>
<name>A0A425XWH3_9BACT</name>
<dbReference type="InterPro" id="IPR025459">
    <property type="entry name" value="DUF4279"/>
</dbReference>
<dbReference type="RefSeq" id="WP_125032183.1">
    <property type="nucleotide sequence ID" value="NZ_JAPXVP010000032.1"/>
</dbReference>
<gene>
    <name evidence="1" type="ORF">DWB61_17425</name>
</gene>
<comment type="caution">
    <text evidence="1">The sequence shown here is derived from an EMBL/GenBank/DDBJ whole genome shotgun (WGS) entry which is preliminary data.</text>
</comment>
<dbReference type="Proteomes" id="UP000285794">
    <property type="component" value="Unassembled WGS sequence"/>
</dbReference>
<keyword evidence="2" id="KW-1185">Reference proteome</keyword>
<dbReference type="EMBL" id="QQWG01000035">
    <property type="protein sequence ID" value="RRG18984.1"/>
    <property type="molecule type" value="Genomic_DNA"/>
</dbReference>